<dbReference type="EMBL" id="MUZQ01000069">
    <property type="protein sequence ID" value="OWK59998.1"/>
    <property type="molecule type" value="Genomic_DNA"/>
</dbReference>
<name>A0A218V278_9PASE</name>
<sequence>MDLQRVLMFKACFEALCVAVFCFGSWGLTDAQILLGAVPAVAADKGKEMETRGILCQSSQFCCKTFCWKLRDISCSSQSSSTGSLEEELRK</sequence>
<reference evidence="1 2" key="1">
    <citation type="submission" date="2017-05" db="EMBL/GenBank/DDBJ databases">
        <title>Genome of assembly of the Bengalese finch, Lonchura striata domestica.</title>
        <authorList>
            <person name="Colquitt B.M."/>
            <person name="Brainard M.S."/>
        </authorList>
    </citation>
    <scope>NUCLEOTIDE SEQUENCE [LARGE SCALE GENOMIC DNA]</scope>
    <source>
        <strain evidence="1">White83orange57</strain>
    </source>
</reference>
<keyword evidence="2" id="KW-1185">Reference proteome</keyword>
<proteinExistence type="predicted"/>
<evidence type="ECO:0000313" key="1">
    <source>
        <dbReference type="EMBL" id="OWK59998.1"/>
    </source>
</evidence>
<dbReference type="Proteomes" id="UP000197619">
    <property type="component" value="Unassembled WGS sequence"/>
</dbReference>
<protein>
    <submittedName>
        <fullName evidence="1">Uncharacterized protein</fullName>
    </submittedName>
</protein>
<dbReference type="AlphaFoldDB" id="A0A218V278"/>
<organism evidence="1 2">
    <name type="scientific">Lonchura striata</name>
    <name type="common">white-rumped munia</name>
    <dbReference type="NCBI Taxonomy" id="40157"/>
    <lineage>
        <taxon>Eukaryota</taxon>
        <taxon>Metazoa</taxon>
        <taxon>Chordata</taxon>
        <taxon>Craniata</taxon>
        <taxon>Vertebrata</taxon>
        <taxon>Euteleostomi</taxon>
        <taxon>Archelosauria</taxon>
        <taxon>Archosauria</taxon>
        <taxon>Dinosauria</taxon>
        <taxon>Saurischia</taxon>
        <taxon>Theropoda</taxon>
        <taxon>Coelurosauria</taxon>
        <taxon>Aves</taxon>
        <taxon>Neognathae</taxon>
        <taxon>Neoaves</taxon>
        <taxon>Telluraves</taxon>
        <taxon>Australaves</taxon>
        <taxon>Passeriformes</taxon>
        <taxon>Passeroidea</taxon>
        <taxon>Estrildidae</taxon>
        <taxon>Estrildinae</taxon>
        <taxon>Lonchura</taxon>
    </lineage>
</organism>
<evidence type="ECO:0000313" key="2">
    <source>
        <dbReference type="Proteomes" id="UP000197619"/>
    </source>
</evidence>
<comment type="caution">
    <text evidence="1">The sequence shown here is derived from an EMBL/GenBank/DDBJ whole genome shotgun (WGS) entry which is preliminary data.</text>
</comment>
<gene>
    <name evidence="1" type="ORF">RLOC_00002010</name>
</gene>
<accession>A0A218V278</accession>